<dbReference type="Proteomes" id="UP001470230">
    <property type="component" value="Unassembled WGS sequence"/>
</dbReference>
<proteinExistence type="predicted"/>
<keyword evidence="2" id="KW-1185">Reference proteome</keyword>
<name>A0ABR2GZY3_9EUKA</name>
<sequence length="348" mass="40378">MPTNSGIFSANTARSNSLIAKNENKIIHYRELLGQVFEIFPISNEIFEIKIRSLCLPKKITCIGDAAFWQPNFDISLDIIFLGTKIDEQDKQKNRKLYGNLYLLFINAKNKQNLESLNDLNTIKGVKGIPFQFCNLKIINILYKSNKYFGCYYQSTENFLFPNSTFKFTNIKNGCMAFYPYDSVYSKDKYDLFTKMNKSICDEMLRRENNDTLQYECYSDFGIPEDKEKFLNPEGWGLTGIDTSIENNIYPNFPLGPDSLKSILDNFMKKETIWDISYHDNLNDSSGKSFNPFPFSESHNQHFIFQKGKIFIKHNGVLESIVGGENSLKKFNYQPKLKSLQPFKTRLI</sequence>
<evidence type="ECO:0000313" key="1">
    <source>
        <dbReference type="EMBL" id="KAK8838937.1"/>
    </source>
</evidence>
<dbReference type="EMBL" id="JAPFFF010000053">
    <property type="protein sequence ID" value="KAK8838937.1"/>
    <property type="molecule type" value="Genomic_DNA"/>
</dbReference>
<protein>
    <submittedName>
        <fullName evidence="1">Uncharacterized protein</fullName>
    </submittedName>
</protein>
<gene>
    <name evidence="1" type="ORF">M9Y10_032396</name>
</gene>
<evidence type="ECO:0000313" key="2">
    <source>
        <dbReference type="Proteomes" id="UP001470230"/>
    </source>
</evidence>
<accession>A0ABR2GZY3</accession>
<reference evidence="1 2" key="1">
    <citation type="submission" date="2024-04" db="EMBL/GenBank/DDBJ databases">
        <title>Tritrichomonas musculus Genome.</title>
        <authorList>
            <person name="Alves-Ferreira E."/>
            <person name="Grigg M."/>
            <person name="Lorenzi H."/>
            <person name="Galac M."/>
        </authorList>
    </citation>
    <scope>NUCLEOTIDE SEQUENCE [LARGE SCALE GENOMIC DNA]</scope>
    <source>
        <strain evidence="1 2">EAF2021</strain>
    </source>
</reference>
<organism evidence="1 2">
    <name type="scientific">Tritrichomonas musculus</name>
    <dbReference type="NCBI Taxonomy" id="1915356"/>
    <lineage>
        <taxon>Eukaryota</taxon>
        <taxon>Metamonada</taxon>
        <taxon>Parabasalia</taxon>
        <taxon>Tritrichomonadida</taxon>
        <taxon>Tritrichomonadidae</taxon>
        <taxon>Tritrichomonas</taxon>
    </lineage>
</organism>
<comment type="caution">
    <text evidence="1">The sequence shown here is derived from an EMBL/GenBank/DDBJ whole genome shotgun (WGS) entry which is preliminary data.</text>
</comment>